<keyword evidence="5 7" id="KW-0949">S-adenosyl-L-methionine</keyword>
<accession>A0A520MT40</accession>
<dbReference type="InterPro" id="IPR020598">
    <property type="entry name" value="rRNA_Ade_methylase_Trfase_N"/>
</dbReference>
<proteinExistence type="inferred from homology"/>
<keyword evidence="1 7" id="KW-0963">Cytoplasm</keyword>
<dbReference type="InterPro" id="IPR020596">
    <property type="entry name" value="rRNA_Ade_Mease_Trfase_CS"/>
</dbReference>
<evidence type="ECO:0000256" key="1">
    <source>
        <dbReference type="ARBA" id="ARBA00022490"/>
    </source>
</evidence>
<comment type="subcellular location">
    <subcellularLocation>
        <location evidence="7">Cytoplasm</location>
    </subcellularLocation>
</comment>
<keyword evidence="6 7" id="KW-0694">RNA-binding</keyword>
<name>A0A520MT40_9GAMM</name>
<evidence type="ECO:0000256" key="6">
    <source>
        <dbReference type="ARBA" id="ARBA00022884"/>
    </source>
</evidence>
<feature type="domain" description="Ribosomal RNA adenine methylase transferase N-terminal" evidence="9">
    <location>
        <begin position="17"/>
        <end position="183"/>
    </location>
</feature>
<evidence type="ECO:0000256" key="2">
    <source>
        <dbReference type="ARBA" id="ARBA00022552"/>
    </source>
</evidence>
<feature type="binding site" evidence="7 8">
    <location>
        <position position="37"/>
    </location>
    <ligand>
        <name>S-adenosyl-L-methionine</name>
        <dbReference type="ChEBI" id="CHEBI:59789"/>
    </ligand>
</feature>
<comment type="catalytic activity">
    <reaction evidence="7">
        <text>adenosine(1518)/adenosine(1519) in 16S rRNA + 4 S-adenosyl-L-methionine = N(6)-dimethyladenosine(1518)/N(6)-dimethyladenosine(1519) in 16S rRNA + 4 S-adenosyl-L-homocysteine + 4 H(+)</text>
        <dbReference type="Rhea" id="RHEA:19609"/>
        <dbReference type="Rhea" id="RHEA-COMP:10232"/>
        <dbReference type="Rhea" id="RHEA-COMP:10233"/>
        <dbReference type="ChEBI" id="CHEBI:15378"/>
        <dbReference type="ChEBI" id="CHEBI:57856"/>
        <dbReference type="ChEBI" id="CHEBI:59789"/>
        <dbReference type="ChEBI" id="CHEBI:74411"/>
        <dbReference type="ChEBI" id="CHEBI:74493"/>
        <dbReference type="EC" id="2.1.1.182"/>
    </reaction>
</comment>
<evidence type="ECO:0000256" key="4">
    <source>
        <dbReference type="ARBA" id="ARBA00022679"/>
    </source>
</evidence>
<dbReference type="HAMAP" id="MF_00607">
    <property type="entry name" value="16SrRNA_methyltr_A"/>
    <property type="match status" value="1"/>
</dbReference>
<keyword evidence="3 7" id="KW-0489">Methyltransferase</keyword>
<feature type="binding site" evidence="7 8">
    <location>
        <position position="10"/>
    </location>
    <ligand>
        <name>S-adenosyl-L-methionine</name>
        <dbReference type="ChEBI" id="CHEBI:59789"/>
    </ligand>
</feature>
<comment type="caution">
    <text evidence="10">The sequence shown here is derived from an EMBL/GenBank/DDBJ whole genome shotgun (WGS) entry which is preliminary data.</text>
</comment>
<dbReference type="InterPro" id="IPR023165">
    <property type="entry name" value="rRNA_Ade_diMease-like_C"/>
</dbReference>
<dbReference type="GO" id="GO:0005829">
    <property type="term" value="C:cytosol"/>
    <property type="evidence" value="ECO:0007669"/>
    <property type="project" value="TreeGrafter"/>
</dbReference>
<gene>
    <name evidence="7 10" type="primary">rsmA</name>
    <name evidence="7" type="synonym">ksgA</name>
    <name evidence="10" type="ORF">EVA99_01655</name>
</gene>
<keyword evidence="2 7" id="KW-0698">rRNA processing</keyword>
<comment type="similarity">
    <text evidence="7">Belongs to the class I-like SAM-binding methyltransferase superfamily. rRNA adenine N(6)-methyltransferase family. RsmA subfamily.</text>
</comment>
<evidence type="ECO:0000256" key="3">
    <source>
        <dbReference type="ARBA" id="ARBA00022603"/>
    </source>
</evidence>
<feature type="binding site" evidence="7 8">
    <location>
        <position position="12"/>
    </location>
    <ligand>
        <name>S-adenosyl-L-methionine</name>
        <dbReference type="ChEBI" id="CHEBI:59789"/>
    </ligand>
</feature>
<protein>
    <recommendedName>
        <fullName evidence="7">Ribosomal RNA small subunit methyltransferase A</fullName>
        <ecNumber evidence="7">2.1.1.182</ecNumber>
    </recommendedName>
    <alternativeName>
        <fullName evidence="7">16S rRNA (adenine(1518)-N(6)/adenine(1519)-N(6))-dimethyltransferase</fullName>
    </alternativeName>
    <alternativeName>
        <fullName evidence="7">16S rRNA dimethyladenosine transferase</fullName>
    </alternativeName>
    <alternativeName>
        <fullName evidence="7">16S rRNA dimethylase</fullName>
    </alternativeName>
    <alternativeName>
        <fullName evidence="7">S-adenosylmethionine-6-N', N'-adenosyl(rRNA) dimethyltransferase</fullName>
    </alternativeName>
</protein>
<feature type="binding site" evidence="7 8">
    <location>
        <position position="58"/>
    </location>
    <ligand>
        <name>S-adenosyl-L-methionine</name>
        <dbReference type="ChEBI" id="CHEBI:59789"/>
    </ligand>
</feature>
<dbReference type="AlphaFoldDB" id="A0A520MT40"/>
<dbReference type="GO" id="GO:0003723">
    <property type="term" value="F:RNA binding"/>
    <property type="evidence" value="ECO:0007669"/>
    <property type="project" value="UniProtKB-UniRule"/>
</dbReference>
<dbReference type="PROSITE" id="PS51689">
    <property type="entry name" value="SAM_RNA_A_N6_MT"/>
    <property type="match status" value="1"/>
</dbReference>
<dbReference type="SUPFAM" id="SSF53335">
    <property type="entry name" value="S-adenosyl-L-methionine-dependent methyltransferases"/>
    <property type="match status" value="1"/>
</dbReference>
<keyword evidence="4 7" id="KW-0808">Transferase</keyword>
<dbReference type="PANTHER" id="PTHR11727:SF7">
    <property type="entry name" value="DIMETHYLADENOSINE TRANSFERASE-RELATED"/>
    <property type="match status" value="1"/>
</dbReference>
<evidence type="ECO:0000313" key="11">
    <source>
        <dbReference type="Proteomes" id="UP000320146"/>
    </source>
</evidence>
<evidence type="ECO:0000256" key="5">
    <source>
        <dbReference type="ARBA" id="ARBA00022691"/>
    </source>
</evidence>
<reference evidence="10 11" key="1">
    <citation type="submission" date="2019-02" db="EMBL/GenBank/DDBJ databases">
        <title>Prokaryotic population dynamics and viral predation in marine succession experiment using metagenomics: the confinement effect.</title>
        <authorList>
            <person name="Haro-Moreno J.M."/>
            <person name="Rodriguez-Valera F."/>
            <person name="Lopez-Perez M."/>
        </authorList>
    </citation>
    <scope>NUCLEOTIDE SEQUENCE [LARGE SCALE GENOMIC DNA]</scope>
    <source>
        <strain evidence="10">MED-G166</strain>
    </source>
</reference>
<sequence length="251" mass="29125">MKLKKSLGQNFLKDIFYLDKIITTSQINKTKNVVEIGPGDGALTELILQNSKHLKAFELDNRFCEFLKKKYISSDFEVFNKNFLDVDLRDIFINENIIMGNLPYNVSSQIIIKIIESNLNYQHCIFLIQKELANRFIKSSKSSKLSIQSQFFCDVEPLFDIPPEAFDPAPKVNSTVIKITPHKQYKQYIPSYSNFKKVLTICFANPRKKISTALKNLSVDSSKFNFDLNSRAEELEINDYFEILMQYESQI</sequence>
<dbReference type="InterPro" id="IPR001737">
    <property type="entry name" value="KsgA/Erm"/>
</dbReference>
<dbReference type="EC" id="2.1.1.182" evidence="7"/>
<dbReference type="SMART" id="SM00650">
    <property type="entry name" value="rADc"/>
    <property type="match status" value="1"/>
</dbReference>
<evidence type="ECO:0000256" key="7">
    <source>
        <dbReference type="HAMAP-Rule" id="MF_00607"/>
    </source>
</evidence>
<dbReference type="EMBL" id="SHBL01000008">
    <property type="protein sequence ID" value="RZO24390.1"/>
    <property type="molecule type" value="Genomic_DNA"/>
</dbReference>
<dbReference type="InterPro" id="IPR029063">
    <property type="entry name" value="SAM-dependent_MTases_sf"/>
</dbReference>
<feature type="binding site" evidence="7 8">
    <location>
        <position position="101"/>
    </location>
    <ligand>
        <name>S-adenosyl-L-methionine</name>
        <dbReference type="ChEBI" id="CHEBI:59789"/>
    </ligand>
</feature>
<dbReference type="Gene3D" id="3.40.50.150">
    <property type="entry name" value="Vaccinia Virus protein VP39"/>
    <property type="match status" value="1"/>
</dbReference>
<dbReference type="Proteomes" id="UP000320146">
    <property type="component" value="Unassembled WGS sequence"/>
</dbReference>
<dbReference type="Pfam" id="PF00398">
    <property type="entry name" value="RrnaAD"/>
    <property type="match status" value="1"/>
</dbReference>
<evidence type="ECO:0000256" key="8">
    <source>
        <dbReference type="PROSITE-ProRule" id="PRU01026"/>
    </source>
</evidence>
<evidence type="ECO:0000313" key="10">
    <source>
        <dbReference type="EMBL" id="RZO24390.1"/>
    </source>
</evidence>
<comment type="function">
    <text evidence="7">Specifically dimethylates two adjacent adenosines (A1518 and A1519) in the loop of a conserved hairpin near the 3'-end of 16S rRNA in the 30S particle. May play a critical role in biogenesis of 30S subunits.</text>
</comment>
<dbReference type="GO" id="GO:0052908">
    <property type="term" value="F:16S rRNA (adenine(1518)-N(6)/adenine(1519)-N(6))-dimethyltransferase activity"/>
    <property type="evidence" value="ECO:0007669"/>
    <property type="project" value="UniProtKB-EC"/>
</dbReference>
<comment type="caution">
    <text evidence="7 8">Lacks conserved residue(s) required for the propagation of feature annotation.</text>
</comment>
<organism evidence="10 11">
    <name type="scientific">SAR86 cluster bacterium</name>
    <dbReference type="NCBI Taxonomy" id="2030880"/>
    <lineage>
        <taxon>Bacteria</taxon>
        <taxon>Pseudomonadati</taxon>
        <taxon>Pseudomonadota</taxon>
        <taxon>Gammaproteobacteria</taxon>
        <taxon>SAR86 cluster</taxon>
    </lineage>
</organism>
<dbReference type="InterPro" id="IPR011530">
    <property type="entry name" value="rRNA_adenine_dimethylase"/>
</dbReference>
<dbReference type="PANTHER" id="PTHR11727">
    <property type="entry name" value="DIMETHYLADENOSINE TRANSFERASE"/>
    <property type="match status" value="1"/>
</dbReference>
<dbReference type="PROSITE" id="PS01131">
    <property type="entry name" value="RRNA_A_DIMETH"/>
    <property type="match status" value="1"/>
</dbReference>
<dbReference type="Gene3D" id="1.10.8.100">
    <property type="entry name" value="Ribosomal RNA adenine dimethylase-like, domain 2"/>
    <property type="match status" value="1"/>
</dbReference>
<evidence type="ECO:0000259" key="9">
    <source>
        <dbReference type="SMART" id="SM00650"/>
    </source>
</evidence>
<dbReference type="NCBIfam" id="TIGR00755">
    <property type="entry name" value="ksgA"/>
    <property type="match status" value="1"/>
</dbReference>